<name>A0AC61L666_9EURY</name>
<comment type="caution">
    <text evidence="1">The sequence shown here is derived from an EMBL/GenBank/DDBJ whole genome shotgun (WGS) entry which is preliminary data.</text>
</comment>
<accession>A0AC61L666</accession>
<dbReference type="EMBL" id="PQXF01000002">
    <property type="protein sequence ID" value="PXF61841.1"/>
    <property type="molecule type" value="Genomic_DNA"/>
</dbReference>
<gene>
    <name evidence="1" type="ORF">C4B59_01015</name>
</gene>
<organism evidence="1 2">
    <name type="scientific">Candidatus Methanogaster sp</name>
    <dbReference type="NCBI Taxonomy" id="3386292"/>
    <lineage>
        <taxon>Archaea</taxon>
        <taxon>Methanobacteriati</taxon>
        <taxon>Methanobacteriota</taxon>
        <taxon>Stenosarchaea group</taxon>
        <taxon>Methanomicrobia</taxon>
        <taxon>Methanosarcinales</taxon>
        <taxon>ANME-2 cluster</taxon>
        <taxon>Candidatus Methanogasteraceae</taxon>
        <taxon>Candidatus Methanogaster</taxon>
    </lineage>
</organism>
<evidence type="ECO:0000313" key="1">
    <source>
        <dbReference type="EMBL" id="PXF61841.1"/>
    </source>
</evidence>
<sequence>MHPHIQTLIEIIKNTVRQDVVSIILFGSAAKGYLNKESDIDLLIVVKKYNEPIYKECWKQIKKEGYQMLGIPIDLIFAEEKALTEVTSPFYLDVIADGKVIYGKDVLDKTVFERYNIAPITTGGVRIVWRVSA</sequence>
<dbReference type="Proteomes" id="UP000248329">
    <property type="component" value="Unassembled WGS sequence"/>
</dbReference>
<evidence type="ECO:0000313" key="2">
    <source>
        <dbReference type="Proteomes" id="UP000248329"/>
    </source>
</evidence>
<reference evidence="1" key="1">
    <citation type="submission" date="2018-01" db="EMBL/GenBank/DDBJ databases">
        <authorList>
            <person name="Krukenberg V."/>
        </authorList>
    </citation>
    <scope>NUCLEOTIDE SEQUENCE</scope>
    <source>
        <strain evidence="1">E20ANME2</strain>
    </source>
</reference>
<proteinExistence type="predicted"/>
<protein>
    <submittedName>
        <fullName evidence="1">Uncharacterized protein</fullName>
    </submittedName>
</protein>